<comment type="caution">
    <text evidence="4">The sequence shown here is derived from an EMBL/GenBank/DDBJ whole genome shotgun (WGS) entry which is preliminary data.</text>
</comment>
<dbReference type="Gene3D" id="3.90.180.10">
    <property type="entry name" value="Medium-chain alcohol dehydrogenases, catalytic domain"/>
    <property type="match status" value="1"/>
</dbReference>
<dbReference type="RefSeq" id="WP_006161408.1">
    <property type="nucleotide sequence ID" value="NZ_AHJE01000081.1"/>
</dbReference>
<dbReference type="OrthoDB" id="4190732at2"/>
<dbReference type="SMART" id="SM00829">
    <property type="entry name" value="PKS_ER"/>
    <property type="match status" value="1"/>
</dbReference>
<keyword evidence="2" id="KW-0560">Oxidoreductase</keyword>
<reference evidence="4 5" key="1">
    <citation type="journal article" date="2012" name="J. Bacteriol.">
        <title>De Novo Genome Project of Cupriavidus basilensis OR16.</title>
        <authorList>
            <person name="Cserhati M."/>
            <person name="Kriszt B."/>
            <person name="Szoboszlay S."/>
            <person name="Toth A."/>
            <person name="Szabo I."/>
            <person name="Tancsics A."/>
            <person name="Nagy I."/>
            <person name="Horvath B."/>
            <person name="Nagy I."/>
            <person name="Kukolya J."/>
        </authorList>
    </citation>
    <scope>NUCLEOTIDE SEQUENCE [LARGE SCALE GENOMIC DNA]</scope>
    <source>
        <strain evidence="4 5">OR16</strain>
    </source>
</reference>
<dbReference type="PANTHER" id="PTHR48106:SF18">
    <property type="entry name" value="QUINONE OXIDOREDUCTASE PIG3"/>
    <property type="match status" value="1"/>
</dbReference>
<evidence type="ECO:0000313" key="5">
    <source>
        <dbReference type="Proteomes" id="UP000005808"/>
    </source>
</evidence>
<evidence type="ECO:0000259" key="3">
    <source>
        <dbReference type="SMART" id="SM00829"/>
    </source>
</evidence>
<dbReference type="InterPro" id="IPR036291">
    <property type="entry name" value="NAD(P)-bd_dom_sf"/>
</dbReference>
<dbReference type="Gene3D" id="3.40.50.720">
    <property type="entry name" value="NAD(P)-binding Rossmann-like Domain"/>
    <property type="match status" value="1"/>
</dbReference>
<accession>H1SC58</accession>
<evidence type="ECO:0000313" key="4">
    <source>
        <dbReference type="EMBL" id="EHP39836.1"/>
    </source>
</evidence>
<dbReference type="InterPro" id="IPR013149">
    <property type="entry name" value="ADH-like_C"/>
</dbReference>
<sequence length="263" mass="27339">MKAVQIFPGSEGGRLQIVDVPTPVPADGEVLVRVRASGLNRGEINMVRRARSGVPITAGVEFAGEVAALGAGVQDWQPGDRVVGHGSGGQAEYVVANPLALMRIPNALPWTKAAAFPNVFITAHDALVTNGQLKRGETVLVNAASSGIGLAAIQIAKALGAGMVIATSRSAAKIQKLKQLGVEHAIDISKQGQVEAVMALTGNRGVDIIIDSVGGTVFEANLDSLAVQGRLINIGRLGSSTATINLEQLWLKRLKLIGVTFYA</sequence>
<dbReference type="Pfam" id="PF00107">
    <property type="entry name" value="ADH_zinc_N"/>
    <property type="match status" value="1"/>
</dbReference>
<dbReference type="PANTHER" id="PTHR48106">
    <property type="entry name" value="QUINONE OXIDOREDUCTASE PIG3-RELATED"/>
    <property type="match status" value="1"/>
</dbReference>
<dbReference type="GO" id="GO:0070402">
    <property type="term" value="F:NADPH binding"/>
    <property type="evidence" value="ECO:0007669"/>
    <property type="project" value="TreeGrafter"/>
</dbReference>
<keyword evidence="1" id="KW-0521">NADP</keyword>
<dbReference type="SUPFAM" id="SSF51735">
    <property type="entry name" value="NAD(P)-binding Rossmann-fold domains"/>
    <property type="match status" value="1"/>
</dbReference>
<dbReference type="AlphaFoldDB" id="H1SC58"/>
<dbReference type="InterPro" id="IPR020843">
    <property type="entry name" value="ER"/>
</dbReference>
<organism evidence="4 5">
    <name type="scientific">Cupriavidus basilensis OR16</name>
    <dbReference type="NCBI Taxonomy" id="1127483"/>
    <lineage>
        <taxon>Bacteria</taxon>
        <taxon>Pseudomonadati</taxon>
        <taxon>Pseudomonadota</taxon>
        <taxon>Betaproteobacteria</taxon>
        <taxon>Burkholderiales</taxon>
        <taxon>Burkholderiaceae</taxon>
        <taxon>Cupriavidus</taxon>
    </lineage>
</organism>
<dbReference type="Pfam" id="PF08240">
    <property type="entry name" value="ADH_N"/>
    <property type="match status" value="1"/>
</dbReference>
<evidence type="ECO:0000256" key="1">
    <source>
        <dbReference type="ARBA" id="ARBA00022857"/>
    </source>
</evidence>
<dbReference type="EMBL" id="AHJE01000081">
    <property type="protein sequence ID" value="EHP39836.1"/>
    <property type="molecule type" value="Genomic_DNA"/>
</dbReference>
<protein>
    <submittedName>
        <fullName evidence="4">Zinc-containing alcohol dehydrogenase superfamily protein</fullName>
    </submittedName>
</protein>
<dbReference type="InterPro" id="IPR013154">
    <property type="entry name" value="ADH-like_N"/>
</dbReference>
<dbReference type="GO" id="GO:0016651">
    <property type="term" value="F:oxidoreductase activity, acting on NAD(P)H"/>
    <property type="evidence" value="ECO:0007669"/>
    <property type="project" value="TreeGrafter"/>
</dbReference>
<gene>
    <name evidence="4" type="ORF">OR16_28949</name>
</gene>
<dbReference type="SUPFAM" id="SSF50129">
    <property type="entry name" value="GroES-like"/>
    <property type="match status" value="1"/>
</dbReference>
<evidence type="ECO:0000256" key="2">
    <source>
        <dbReference type="ARBA" id="ARBA00023002"/>
    </source>
</evidence>
<proteinExistence type="predicted"/>
<dbReference type="InterPro" id="IPR011032">
    <property type="entry name" value="GroES-like_sf"/>
</dbReference>
<dbReference type="PATRIC" id="fig|1127483.3.peg.5777"/>
<dbReference type="Proteomes" id="UP000005808">
    <property type="component" value="Unassembled WGS sequence"/>
</dbReference>
<feature type="domain" description="Enoyl reductase (ER)" evidence="3">
    <location>
        <begin position="12"/>
        <end position="263"/>
    </location>
</feature>
<name>H1SC58_9BURK</name>